<dbReference type="Proteomes" id="UP000821837">
    <property type="component" value="Chromosome 3"/>
</dbReference>
<accession>A0A9D4Q4M8</accession>
<feature type="compositionally biased region" description="Gly residues" evidence="1">
    <location>
        <begin position="87"/>
        <end position="99"/>
    </location>
</feature>
<evidence type="ECO:0000313" key="4">
    <source>
        <dbReference type="Proteomes" id="UP000821837"/>
    </source>
</evidence>
<reference evidence="3" key="2">
    <citation type="submission" date="2021-09" db="EMBL/GenBank/DDBJ databases">
        <authorList>
            <person name="Jia N."/>
            <person name="Wang J."/>
            <person name="Shi W."/>
            <person name="Du L."/>
            <person name="Sun Y."/>
            <person name="Zhan W."/>
            <person name="Jiang J."/>
            <person name="Wang Q."/>
            <person name="Zhang B."/>
            <person name="Ji P."/>
            <person name="Sakyi L.B."/>
            <person name="Cui X."/>
            <person name="Yuan T."/>
            <person name="Jiang B."/>
            <person name="Yang W."/>
            <person name="Lam T.T.-Y."/>
            <person name="Chang Q."/>
            <person name="Ding S."/>
            <person name="Wang X."/>
            <person name="Zhu J."/>
            <person name="Ruan X."/>
            <person name="Zhao L."/>
            <person name="Wei J."/>
            <person name="Que T."/>
            <person name="Du C."/>
            <person name="Cheng J."/>
            <person name="Dai P."/>
            <person name="Han X."/>
            <person name="Huang E."/>
            <person name="Gao Y."/>
            <person name="Liu J."/>
            <person name="Shao H."/>
            <person name="Ye R."/>
            <person name="Li L."/>
            <person name="Wei W."/>
            <person name="Wang X."/>
            <person name="Wang C."/>
            <person name="Huo Q."/>
            <person name="Li W."/>
            <person name="Guo W."/>
            <person name="Chen H."/>
            <person name="Chen S."/>
            <person name="Zhou L."/>
            <person name="Zhou L."/>
            <person name="Ni X."/>
            <person name="Tian J."/>
            <person name="Zhou Y."/>
            <person name="Sheng Y."/>
            <person name="Liu T."/>
            <person name="Pan Y."/>
            <person name="Xia L."/>
            <person name="Li J."/>
            <person name="Zhao F."/>
            <person name="Cao W."/>
        </authorList>
    </citation>
    <scope>NUCLEOTIDE SEQUENCE</scope>
    <source>
        <strain evidence="3">Rsan-2018</strain>
        <tissue evidence="3">Larvae</tissue>
    </source>
</reference>
<dbReference type="VEuPathDB" id="VectorBase:RSAN_034301"/>
<dbReference type="EMBL" id="JABSTV010001249">
    <property type="protein sequence ID" value="KAH7962981.1"/>
    <property type="molecule type" value="Genomic_DNA"/>
</dbReference>
<dbReference type="Pfam" id="PF12885">
    <property type="entry name" value="TORC_M"/>
    <property type="match status" value="1"/>
</dbReference>
<evidence type="ECO:0000259" key="2">
    <source>
        <dbReference type="Pfam" id="PF12885"/>
    </source>
</evidence>
<name>A0A9D4Q4M8_RHISA</name>
<evidence type="ECO:0000313" key="3">
    <source>
        <dbReference type="EMBL" id="KAH7962981.1"/>
    </source>
</evidence>
<reference evidence="3" key="1">
    <citation type="journal article" date="2020" name="Cell">
        <title>Large-Scale Comparative Analyses of Tick Genomes Elucidate Their Genetic Diversity and Vector Capacities.</title>
        <authorList>
            <consortium name="Tick Genome and Microbiome Consortium (TIGMIC)"/>
            <person name="Jia N."/>
            <person name="Wang J."/>
            <person name="Shi W."/>
            <person name="Du L."/>
            <person name="Sun Y."/>
            <person name="Zhan W."/>
            <person name="Jiang J.F."/>
            <person name="Wang Q."/>
            <person name="Zhang B."/>
            <person name="Ji P."/>
            <person name="Bell-Sakyi L."/>
            <person name="Cui X.M."/>
            <person name="Yuan T.T."/>
            <person name="Jiang B.G."/>
            <person name="Yang W.F."/>
            <person name="Lam T.T."/>
            <person name="Chang Q.C."/>
            <person name="Ding S.J."/>
            <person name="Wang X.J."/>
            <person name="Zhu J.G."/>
            <person name="Ruan X.D."/>
            <person name="Zhao L."/>
            <person name="Wei J.T."/>
            <person name="Ye R.Z."/>
            <person name="Que T.C."/>
            <person name="Du C.H."/>
            <person name="Zhou Y.H."/>
            <person name="Cheng J.X."/>
            <person name="Dai P.F."/>
            <person name="Guo W.B."/>
            <person name="Han X.H."/>
            <person name="Huang E.J."/>
            <person name="Li L.F."/>
            <person name="Wei W."/>
            <person name="Gao Y.C."/>
            <person name="Liu J.Z."/>
            <person name="Shao H.Z."/>
            <person name="Wang X."/>
            <person name="Wang C.C."/>
            <person name="Yang T.C."/>
            <person name="Huo Q.B."/>
            <person name="Li W."/>
            <person name="Chen H.Y."/>
            <person name="Chen S.E."/>
            <person name="Zhou L.G."/>
            <person name="Ni X.B."/>
            <person name="Tian J.H."/>
            <person name="Sheng Y."/>
            <person name="Liu T."/>
            <person name="Pan Y.S."/>
            <person name="Xia L.Y."/>
            <person name="Li J."/>
            <person name="Zhao F."/>
            <person name="Cao W.C."/>
        </authorList>
    </citation>
    <scope>NUCLEOTIDE SEQUENCE</scope>
    <source>
        <strain evidence="3">Rsan-2018</strain>
    </source>
</reference>
<protein>
    <recommendedName>
        <fullName evidence="2">Transducer of regulated CREB activity middle domain-containing protein</fullName>
    </recommendedName>
</protein>
<gene>
    <name evidence="3" type="ORF">HPB52_019022</name>
</gene>
<keyword evidence="4" id="KW-1185">Reference proteome</keyword>
<feature type="region of interest" description="Disordered" evidence="1">
    <location>
        <begin position="65"/>
        <end position="151"/>
    </location>
</feature>
<proteinExistence type="predicted"/>
<evidence type="ECO:0000256" key="1">
    <source>
        <dbReference type="SAM" id="MobiDB-lite"/>
    </source>
</evidence>
<organism evidence="3 4">
    <name type="scientific">Rhipicephalus sanguineus</name>
    <name type="common">Brown dog tick</name>
    <name type="synonym">Ixodes sanguineus</name>
    <dbReference type="NCBI Taxonomy" id="34632"/>
    <lineage>
        <taxon>Eukaryota</taxon>
        <taxon>Metazoa</taxon>
        <taxon>Ecdysozoa</taxon>
        <taxon>Arthropoda</taxon>
        <taxon>Chelicerata</taxon>
        <taxon>Arachnida</taxon>
        <taxon>Acari</taxon>
        <taxon>Parasitiformes</taxon>
        <taxon>Ixodida</taxon>
        <taxon>Ixodoidea</taxon>
        <taxon>Ixodidae</taxon>
        <taxon>Rhipicephalinae</taxon>
        <taxon>Rhipicephalus</taxon>
        <taxon>Rhipicephalus</taxon>
    </lineage>
</organism>
<sequence length="206" mass="21360">MFVGAKQSLQHTKFSAFLADPVTARELDQMYRDCSTRVDGFGQEIMGMQDLNSMAMDGMNMKGYWDPKGGGGDESGDGTALASSPGAAGGPPQGAGGPNAGSLQAPPMGNGNTGSLPDLTSLHFPPPLATPLDPSEELAHQQQGASPGPPSLPPLHPAWCWDPAVVCMAPVGSNLPRWGHPLGKYVHTPPCTVDTTDPTHPGSPLR</sequence>
<dbReference type="InterPro" id="IPR024784">
    <property type="entry name" value="TORC_M"/>
</dbReference>
<dbReference type="AlphaFoldDB" id="A0A9D4Q4M8"/>
<feature type="domain" description="Transducer of regulated CREB activity middle" evidence="2">
    <location>
        <begin position="110"/>
        <end position="139"/>
    </location>
</feature>
<comment type="caution">
    <text evidence="3">The sequence shown here is derived from an EMBL/GenBank/DDBJ whole genome shotgun (WGS) entry which is preliminary data.</text>
</comment>
<feature type="compositionally biased region" description="Low complexity" evidence="1">
    <location>
        <begin position="77"/>
        <end position="86"/>
    </location>
</feature>